<sequence>MGTSGAGGAKNKKERYHKISSVAMPRAISGLIRRGERVQTSLFSLRRSHIANVLKIIADAYSELLTSNRRKAQQQRLPYSFLHSYGLPGIAAMHLLAFSCLMKTYRDQHLRVEYFVRFGFDEVGSGTNWNSSSASSQKPWLEP</sequence>
<evidence type="ECO:0000313" key="2">
    <source>
        <dbReference type="EMBL" id="ETM54895.1"/>
    </source>
</evidence>
<dbReference type="EMBL" id="KI690875">
    <property type="protein sequence ID" value="ETM54895.1"/>
    <property type="molecule type" value="Genomic_DNA"/>
</dbReference>
<keyword evidence="1" id="KW-1133">Transmembrane helix</keyword>
<keyword evidence="1" id="KW-0472">Membrane</keyword>
<dbReference type="Proteomes" id="UP000054532">
    <property type="component" value="Unassembled WGS sequence"/>
</dbReference>
<evidence type="ECO:0000256" key="1">
    <source>
        <dbReference type="SAM" id="Phobius"/>
    </source>
</evidence>
<name>W2P2I0_PHYNI</name>
<reference evidence="2" key="1">
    <citation type="submission" date="2013-11" db="EMBL/GenBank/DDBJ databases">
        <title>The Genome Sequence of Phytophthora parasitica IAC_01/95.</title>
        <authorList>
            <consortium name="The Broad Institute Genomics Platform"/>
            <person name="Russ C."/>
            <person name="Tyler B."/>
            <person name="Panabieres F."/>
            <person name="Shan W."/>
            <person name="Tripathy S."/>
            <person name="Grunwald N."/>
            <person name="Machado M."/>
            <person name="Johnson C.S."/>
            <person name="Arredondo F."/>
            <person name="Hong C."/>
            <person name="Coffey M."/>
            <person name="Young S.K."/>
            <person name="Zeng Q."/>
            <person name="Gargeya S."/>
            <person name="Fitzgerald M."/>
            <person name="Abouelleil A."/>
            <person name="Alvarado L."/>
            <person name="Chapman S.B."/>
            <person name="Gainer-Dewar J."/>
            <person name="Goldberg J."/>
            <person name="Griggs A."/>
            <person name="Gujja S."/>
            <person name="Hansen M."/>
            <person name="Howarth C."/>
            <person name="Imamovic A."/>
            <person name="Ireland A."/>
            <person name="Larimer J."/>
            <person name="McCowan C."/>
            <person name="Murphy C."/>
            <person name="Pearson M."/>
            <person name="Poon T.W."/>
            <person name="Priest M."/>
            <person name="Roberts A."/>
            <person name="Saif S."/>
            <person name="Shea T."/>
            <person name="Sykes S."/>
            <person name="Wortman J."/>
            <person name="Nusbaum C."/>
            <person name="Birren B."/>
        </authorList>
    </citation>
    <scope>NUCLEOTIDE SEQUENCE [LARGE SCALE GENOMIC DNA]</scope>
    <source>
        <strain evidence="2">IAC_01/95</strain>
    </source>
</reference>
<gene>
    <name evidence="2" type="ORF">L914_01808</name>
</gene>
<dbReference type="VEuPathDB" id="FungiDB:PPTG_06997"/>
<dbReference type="AlphaFoldDB" id="W2P2I0"/>
<proteinExistence type="predicted"/>
<keyword evidence="1" id="KW-0812">Transmembrane</keyword>
<accession>W2P2I0</accession>
<feature type="transmembrane region" description="Helical" evidence="1">
    <location>
        <begin position="85"/>
        <end position="102"/>
    </location>
</feature>
<protein>
    <submittedName>
        <fullName evidence="2">Uncharacterized protein</fullName>
    </submittedName>
</protein>
<organism evidence="2">
    <name type="scientific">Phytophthora nicotianae</name>
    <name type="common">Potato buckeye rot agent</name>
    <name type="synonym">Phytophthora parasitica</name>
    <dbReference type="NCBI Taxonomy" id="4792"/>
    <lineage>
        <taxon>Eukaryota</taxon>
        <taxon>Sar</taxon>
        <taxon>Stramenopiles</taxon>
        <taxon>Oomycota</taxon>
        <taxon>Peronosporomycetes</taxon>
        <taxon>Peronosporales</taxon>
        <taxon>Peronosporaceae</taxon>
        <taxon>Phytophthora</taxon>
    </lineage>
</organism>